<dbReference type="RefSeq" id="WP_086603966.1">
    <property type="nucleotide sequence ID" value="NZ_NGFN01000240.1"/>
</dbReference>
<organism evidence="2 3">
    <name type="scientific">Streptomyces swartbergensis</name>
    <dbReference type="NCBI Taxonomy" id="487165"/>
    <lineage>
        <taxon>Bacteria</taxon>
        <taxon>Bacillati</taxon>
        <taxon>Actinomycetota</taxon>
        <taxon>Actinomycetes</taxon>
        <taxon>Kitasatosporales</taxon>
        <taxon>Streptomycetaceae</taxon>
        <taxon>Streptomyces</taxon>
    </lineage>
</organism>
<dbReference type="Proteomes" id="UP000195105">
    <property type="component" value="Unassembled WGS sequence"/>
</dbReference>
<protein>
    <recommendedName>
        <fullName evidence="4">Mucin-2</fullName>
    </recommendedName>
</protein>
<gene>
    <name evidence="2" type="ORF">CA983_29990</name>
</gene>
<reference evidence="2 3" key="1">
    <citation type="submission" date="2017-05" db="EMBL/GenBank/DDBJ databases">
        <title>Biotechnological potential of actinobacteria isolated from South African environments.</title>
        <authorList>
            <person name="Le Roes-Hill M."/>
            <person name="Prins A."/>
            <person name="Durrell K.A."/>
        </authorList>
    </citation>
    <scope>NUCLEOTIDE SEQUENCE [LARGE SCALE GENOMIC DNA]</scope>
    <source>
        <strain evidence="2 3">HMC13</strain>
    </source>
</reference>
<keyword evidence="3" id="KW-1185">Reference proteome</keyword>
<dbReference type="AlphaFoldDB" id="A0A243RSF2"/>
<feature type="region of interest" description="Disordered" evidence="1">
    <location>
        <begin position="99"/>
        <end position="218"/>
    </location>
</feature>
<comment type="caution">
    <text evidence="2">The sequence shown here is derived from an EMBL/GenBank/DDBJ whole genome shotgun (WGS) entry which is preliminary data.</text>
</comment>
<evidence type="ECO:0000313" key="2">
    <source>
        <dbReference type="EMBL" id="OUC97819.1"/>
    </source>
</evidence>
<proteinExistence type="predicted"/>
<sequence>MPWFNVDDKAHSHRKIMKAGNAAVGLWVRAGSYVAQHLTDGVVPGEIAEMYGTRPQITRLVTVGLWHPHGHICPSCPQPAEGDYYMHDYHDRANGNPLRAEVEQRRKRAADRKARQRSGGSPGGGPGGSSPTRSLFDGDPDEIPDGFDEDSYAKDTPVSDEAAGQGGMSRGDSRGTSRARVPLPSNPLPKRGVEERENTAGSARASEPALSAIPADWQPTEDDVAAAQLARADAGRPQLTEAELAEVTRKFVRRMTADGRTAAAWGARWQEWAERERPEQHDNVVPFAGPGARAHGRGPTRGEQQRASTEALRRRLHGGGA</sequence>
<feature type="region of interest" description="Disordered" evidence="1">
    <location>
        <begin position="274"/>
        <end position="321"/>
    </location>
</feature>
<feature type="compositionally biased region" description="Basic residues" evidence="1">
    <location>
        <begin position="105"/>
        <end position="116"/>
    </location>
</feature>
<dbReference type="EMBL" id="NGFN01000240">
    <property type="protein sequence ID" value="OUC97819.1"/>
    <property type="molecule type" value="Genomic_DNA"/>
</dbReference>
<evidence type="ECO:0000256" key="1">
    <source>
        <dbReference type="SAM" id="MobiDB-lite"/>
    </source>
</evidence>
<evidence type="ECO:0008006" key="4">
    <source>
        <dbReference type="Google" id="ProtNLM"/>
    </source>
</evidence>
<accession>A0A243RSF2</accession>
<name>A0A243RSF2_9ACTN</name>
<evidence type="ECO:0000313" key="3">
    <source>
        <dbReference type="Proteomes" id="UP000195105"/>
    </source>
</evidence>
<feature type="compositionally biased region" description="Acidic residues" evidence="1">
    <location>
        <begin position="138"/>
        <end position="150"/>
    </location>
</feature>